<reference evidence="2" key="1">
    <citation type="journal article" date="2011" name="PLoS Biol.">
        <title>Gene gain and loss during evolution of obligate parasitism in the white rust pathogen of Arabidopsis thaliana.</title>
        <authorList>
            <person name="Kemen E."/>
            <person name="Gardiner A."/>
            <person name="Schultz-Larsen T."/>
            <person name="Kemen A.C."/>
            <person name="Balmuth A.L."/>
            <person name="Robert-Seilaniantz A."/>
            <person name="Bailey K."/>
            <person name="Holub E."/>
            <person name="Studholme D.J."/>
            <person name="Maclean D."/>
            <person name="Jones J.D."/>
        </authorList>
    </citation>
    <scope>NUCLEOTIDE SEQUENCE</scope>
</reference>
<dbReference type="PANTHER" id="PTHR31581:SF1">
    <property type="entry name" value="KICSTOR SUBUNIT 2"/>
    <property type="match status" value="1"/>
</dbReference>
<dbReference type="HOGENOM" id="CLU_016914_0_0_1"/>
<dbReference type="SUPFAM" id="SSF158548">
    <property type="entry name" value="FLJ32549 domain-like"/>
    <property type="match status" value="1"/>
</dbReference>
<gene>
    <name evidence="2" type="primary">AlNc14C7G917</name>
    <name evidence="2" type="ORF">ALNC14_010200</name>
</gene>
<dbReference type="Gene3D" id="3.30.450.240">
    <property type="match status" value="1"/>
</dbReference>
<accession>F0W1E8</accession>
<name>F0W1E8_9STRA</name>
<reference evidence="2" key="2">
    <citation type="submission" date="2011-02" db="EMBL/GenBank/DDBJ databases">
        <authorList>
            <person name="MacLean D."/>
        </authorList>
    </citation>
    <scope>NUCLEOTIDE SEQUENCE</scope>
</reference>
<dbReference type="GO" id="GO:1904262">
    <property type="term" value="P:negative regulation of TORC1 signaling"/>
    <property type="evidence" value="ECO:0007669"/>
    <property type="project" value="TreeGrafter"/>
</dbReference>
<dbReference type="SUPFAM" id="SSF160651">
    <property type="entry name" value="FLJ32549 C-terminal domain-like"/>
    <property type="match status" value="1"/>
</dbReference>
<dbReference type="GO" id="GO:0034198">
    <property type="term" value="P:cellular response to amino acid starvation"/>
    <property type="evidence" value="ECO:0007669"/>
    <property type="project" value="TreeGrafter"/>
</dbReference>
<dbReference type="Pfam" id="PF09404">
    <property type="entry name" value="C12orf66_like"/>
    <property type="match status" value="1"/>
</dbReference>
<dbReference type="GO" id="GO:0042149">
    <property type="term" value="P:cellular response to glucose starvation"/>
    <property type="evidence" value="ECO:0007669"/>
    <property type="project" value="TreeGrafter"/>
</dbReference>
<dbReference type="EMBL" id="FR824052">
    <property type="protein sequence ID" value="CCA14877.1"/>
    <property type="molecule type" value="Genomic_DNA"/>
</dbReference>
<dbReference type="InterPro" id="IPR038060">
    <property type="entry name" value="C12orf66-like_central_sf"/>
</dbReference>
<organism evidence="2">
    <name type="scientific">Albugo laibachii Nc14</name>
    <dbReference type="NCBI Taxonomy" id="890382"/>
    <lineage>
        <taxon>Eukaryota</taxon>
        <taxon>Sar</taxon>
        <taxon>Stramenopiles</taxon>
        <taxon>Oomycota</taxon>
        <taxon>Peronosporomycetes</taxon>
        <taxon>Albuginales</taxon>
        <taxon>Albuginaceae</taxon>
        <taxon>Albugo</taxon>
    </lineage>
</organism>
<dbReference type="PANTHER" id="PTHR31581">
    <property type="entry name" value="KICSTOR COMPLEX PROTEIN C12ORF66"/>
    <property type="match status" value="1"/>
</dbReference>
<dbReference type="InterPro" id="IPR018544">
    <property type="entry name" value="KICS_2"/>
</dbReference>
<protein>
    <submittedName>
        <fullName evidence="2">Uncharacterized protein AlNc14C7G917</fullName>
    </submittedName>
</protein>
<evidence type="ECO:0000256" key="1">
    <source>
        <dbReference type="SAM" id="MobiDB-lite"/>
    </source>
</evidence>
<dbReference type="AlphaFoldDB" id="F0W1E8"/>
<dbReference type="GO" id="GO:0061462">
    <property type="term" value="P:protein localization to lysosome"/>
    <property type="evidence" value="ECO:0007669"/>
    <property type="project" value="TreeGrafter"/>
</dbReference>
<dbReference type="Gene3D" id="1.10.3450.30">
    <property type="match status" value="1"/>
</dbReference>
<sequence>MMYEKFSQVYHPPLIPPKSGQIIGHIVEKAAELEWIDHPLLSMIRGCTSCEMETVKTALQCDRMISSYDPVGAITALHHVKVALRDWNRSILATDSNEGMQDAKTPISSDFEPLSEEYHVDIKSEHLFRGAYSDGACESTGIGLHDPAPKTLGRRMSLPESDPQGLQQCMISKSEIMQPLDEYLYNHTAEDIRQKLRPSQKTKPVCLRRGNSVSSMAQPRIGTRASAFRNFFTLVSRPTTSLLREMMSQQETLSVSTSLKSANSDRWSGPLAALLNPNFSSLGPGYAAEFLSVIDGNIKLSTLPILRWAQRFHSSLIAKFSFYNCKWLFMLENGRPKLEQGSLNGLTGLTAAYHHPLATWYLQLMESFMALGNGDDKTCIVLILETDQLENKDACHDYNGFWCPKKPKINKDGLRKSSIAEEQTIHYERGSSPVNNQDFCRVEGVQRWPPIVTYPPSKVPMEHWPNLISLIADNRQKIRESILHHDEKQPNAEYYVTQIDPAVHLAVIQEDRRQFSGTVTTNFMKILKQHLQHEPVLHIINNQAWVSSVTTESSTARNGLHANSSDERPTRSCPNAKFT</sequence>
<evidence type="ECO:0000313" key="2">
    <source>
        <dbReference type="EMBL" id="CCA14877.1"/>
    </source>
</evidence>
<feature type="region of interest" description="Disordered" evidence="1">
    <location>
        <begin position="556"/>
        <end position="579"/>
    </location>
</feature>
<proteinExistence type="predicted"/>